<keyword evidence="2" id="KW-1185">Reference proteome</keyword>
<comment type="caution">
    <text evidence="1">The sequence shown here is derived from an EMBL/GenBank/DDBJ whole genome shotgun (WGS) entry which is preliminary data.</text>
</comment>
<accession>A0ACC1HYY4</accession>
<proteinExistence type="predicted"/>
<keyword evidence="1" id="KW-0456">Lyase</keyword>
<dbReference type="EC" id="4.2.1.96" evidence="1"/>
<evidence type="ECO:0000313" key="1">
    <source>
        <dbReference type="EMBL" id="KAJ1881897.1"/>
    </source>
</evidence>
<sequence>MARRLSAEDRAQTLAPLLSAEHGAWALVDGRDAIKKTFVFADFNRAFAFMASVALSAEKMDHHPEWFNVYNRVEVTLSTHDCQGLSARDIALAAHIDAAATSLSK</sequence>
<protein>
    <submittedName>
        <fullName evidence="1">Pterin-4-alpha-carbinolamine dehydratase 2</fullName>
        <ecNumber evidence="1">4.2.1.96</ecNumber>
    </submittedName>
</protein>
<dbReference type="EMBL" id="JANBPG010003311">
    <property type="protein sequence ID" value="KAJ1881897.1"/>
    <property type="molecule type" value="Genomic_DNA"/>
</dbReference>
<dbReference type="Proteomes" id="UP001150581">
    <property type="component" value="Unassembled WGS sequence"/>
</dbReference>
<evidence type="ECO:0000313" key="2">
    <source>
        <dbReference type="Proteomes" id="UP001150581"/>
    </source>
</evidence>
<name>A0ACC1HYY4_9FUNG</name>
<gene>
    <name evidence="1" type="primary">PCBD2</name>
    <name evidence="1" type="ORF">LPJ66_011240</name>
</gene>
<reference evidence="1" key="1">
    <citation type="submission" date="2022-07" db="EMBL/GenBank/DDBJ databases">
        <title>Phylogenomic reconstructions and comparative analyses of Kickxellomycotina fungi.</title>
        <authorList>
            <person name="Reynolds N.K."/>
            <person name="Stajich J.E."/>
            <person name="Barry K."/>
            <person name="Grigoriev I.V."/>
            <person name="Crous P."/>
            <person name="Smith M.E."/>
        </authorList>
    </citation>
    <scope>NUCLEOTIDE SEQUENCE</scope>
    <source>
        <strain evidence="1">Benny 63K</strain>
    </source>
</reference>
<organism evidence="1 2">
    <name type="scientific">Kickxella alabastrina</name>
    <dbReference type="NCBI Taxonomy" id="61397"/>
    <lineage>
        <taxon>Eukaryota</taxon>
        <taxon>Fungi</taxon>
        <taxon>Fungi incertae sedis</taxon>
        <taxon>Zoopagomycota</taxon>
        <taxon>Kickxellomycotina</taxon>
        <taxon>Kickxellomycetes</taxon>
        <taxon>Kickxellales</taxon>
        <taxon>Kickxellaceae</taxon>
        <taxon>Kickxella</taxon>
    </lineage>
</organism>